<evidence type="ECO:0000313" key="3">
    <source>
        <dbReference type="Proteomes" id="UP001321473"/>
    </source>
</evidence>
<proteinExistence type="predicted"/>
<feature type="region of interest" description="Disordered" evidence="1">
    <location>
        <begin position="135"/>
        <end position="158"/>
    </location>
</feature>
<feature type="region of interest" description="Disordered" evidence="1">
    <location>
        <begin position="186"/>
        <end position="298"/>
    </location>
</feature>
<dbReference type="AlphaFoldDB" id="A0AAQ4DA77"/>
<accession>A0AAQ4DA77</accession>
<name>A0AAQ4DA77_AMBAM</name>
<keyword evidence="3" id="KW-1185">Reference proteome</keyword>
<comment type="caution">
    <text evidence="2">The sequence shown here is derived from an EMBL/GenBank/DDBJ whole genome shotgun (WGS) entry which is preliminary data.</text>
</comment>
<dbReference type="SUPFAM" id="SSF103473">
    <property type="entry name" value="MFS general substrate transporter"/>
    <property type="match status" value="1"/>
</dbReference>
<dbReference type="InterPro" id="IPR036259">
    <property type="entry name" value="MFS_trans_sf"/>
</dbReference>
<dbReference type="EMBL" id="JARKHS020033131">
    <property type="protein sequence ID" value="KAK8759367.1"/>
    <property type="molecule type" value="Genomic_DNA"/>
</dbReference>
<gene>
    <name evidence="2" type="ORF">V5799_003001</name>
</gene>
<reference evidence="2 3" key="1">
    <citation type="journal article" date="2023" name="Arcadia Sci">
        <title>De novo assembly of a long-read Amblyomma americanum tick genome.</title>
        <authorList>
            <person name="Chou S."/>
            <person name="Poskanzer K.E."/>
            <person name="Rollins M."/>
            <person name="Thuy-Boun P.S."/>
        </authorList>
    </citation>
    <scope>NUCLEOTIDE SEQUENCE [LARGE SCALE GENOMIC DNA]</scope>
    <source>
        <strain evidence="2">F_SG_1</strain>
        <tissue evidence="2">Salivary glands</tissue>
    </source>
</reference>
<organism evidence="2 3">
    <name type="scientific">Amblyomma americanum</name>
    <name type="common">Lone star tick</name>
    <dbReference type="NCBI Taxonomy" id="6943"/>
    <lineage>
        <taxon>Eukaryota</taxon>
        <taxon>Metazoa</taxon>
        <taxon>Ecdysozoa</taxon>
        <taxon>Arthropoda</taxon>
        <taxon>Chelicerata</taxon>
        <taxon>Arachnida</taxon>
        <taxon>Acari</taxon>
        <taxon>Parasitiformes</taxon>
        <taxon>Ixodida</taxon>
        <taxon>Ixodoidea</taxon>
        <taxon>Ixodidae</taxon>
        <taxon>Amblyomminae</taxon>
        <taxon>Amblyomma</taxon>
    </lineage>
</organism>
<evidence type="ECO:0000313" key="2">
    <source>
        <dbReference type="EMBL" id="KAK8759367.1"/>
    </source>
</evidence>
<dbReference type="Gene3D" id="1.20.1250.20">
    <property type="entry name" value="MFS general substrate transporter like domains"/>
    <property type="match status" value="1"/>
</dbReference>
<evidence type="ECO:0000256" key="1">
    <source>
        <dbReference type="SAM" id="MobiDB-lite"/>
    </source>
</evidence>
<protein>
    <submittedName>
        <fullName evidence="2">Uncharacterized protein</fullName>
    </submittedName>
</protein>
<feature type="compositionally biased region" description="Basic and acidic residues" evidence="1">
    <location>
        <begin position="149"/>
        <end position="158"/>
    </location>
</feature>
<dbReference type="Proteomes" id="UP001321473">
    <property type="component" value="Unassembled WGS sequence"/>
</dbReference>
<sequence>MEALFVEMMAWFWVNITLDIMFLYGVEAYPTTVRCLGYCMSAAIGRLGNVAAPIIMTLVKEYGSDVPYMVMAFASVASGILTLHMPETLAKHLPETVKNKENLFEFLPMHKISSKKPSRKGSQYETTLEWPMTPLMSASDRLPDSTGATKEDFWGAPCDDDKAKASETMEDLEAMLLQSAVELPSFLGPPRKRASKDSAAAAGEDNLPATSADVSCKGLSQPAKSGPPAAAPTNWVVPYGAEMRDKGATTASAAPVQPESSSSAEKHQSRRTSKGSRTSSGRSRESLLGEAPPFSKYQ</sequence>